<dbReference type="InterPro" id="IPR047706">
    <property type="entry name" value="BCAM0308-like"/>
</dbReference>
<keyword evidence="2" id="KW-0808">Transferase</keyword>
<evidence type="ECO:0000313" key="2">
    <source>
        <dbReference type="EMBL" id="PEH38412.1"/>
    </source>
</evidence>
<name>A0A2A7S4K5_BURGA</name>
<proteinExistence type="predicted"/>
<dbReference type="RefSeq" id="WP_096748856.1">
    <property type="nucleotide sequence ID" value="NZ_CADEPO010000002.1"/>
</dbReference>
<dbReference type="AlphaFoldDB" id="A0A2A7S4K5"/>
<dbReference type="Proteomes" id="UP000220629">
    <property type="component" value="Unassembled WGS sequence"/>
</dbReference>
<reference evidence="3" key="1">
    <citation type="submission" date="2017-09" db="EMBL/GenBank/DDBJ databases">
        <title>FDA dAtabase for Regulatory Grade micrObial Sequences (FDA-ARGOS): Supporting development and validation of Infectious Disease Dx tests.</title>
        <authorList>
            <person name="Minogue T."/>
            <person name="Wolcott M."/>
            <person name="Wasieloski L."/>
            <person name="Aguilar W."/>
            <person name="Moore D."/>
            <person name="Tallon L."/>
            <person name="Sadzewicz L."/>
            <person name="Ott S."/>
            <person name="Zhao X."/>
            <person name="Nagaraj S."/>
            <person name="Vavikolanu K."/>
            <person name="Aluvathingal J."/>
            <person name="Nadendla S."/>
            <person name="Sichtig H."/>
        </authorList>
    </citation>
    <scope>NUCLEOTIDE SEQUENCE [LARGE SCALE GENOMIC DNA]</scope>
    <source>
        <strain evidence="3">FDAARGOS_390</strain>
    </source>
</reference>
<organism evidence="2 3">
    <name type="scientific">Burkholderia gladioli</name>
    <name type="common">Pseudomonas marginata</name>
    <name type="synonym">Phytomonas marginata</name>
    <dbReference type="NCBI Taxonomy" id="28095"/>
    <lineage>
        <taxon>Bacteria</taxon>
        <taxon>Pseudomonadati</taxon>
        <taxon>Pseudomonadota</taxon>
        <taxon>Betaproteobacteria</taxon>
        <taxon>Burkholderiales</taxon>
        <taxon>Burkholderiaceae</taxon>
        <taxon>Burkholderia</taxon>
    </lineage>
</organism>
<evidence type="ECO:0000256" key="1">
    <source>
        <dbReference type="SAM" id="MobiDB-lite"/>
    </source>
</evidence>
<dbReference type="NCBIfam" id="NF040826">
    <property type="entry name" value="lxa_BCAM0308"/>
    <property type="match status" value="1"/>
</dbReference>
<dbReference type="EMBL" id="PDDY01000004">
    <property type="protein sequence ID" value="PEH38412.1"/>
    <property type="molecule type" value="Genomic_DNA"/>
</dbReference>
<gene>
    <name evidence="2" type="ORF">CRM94_28890</name>
</gene>
<dbReference type="GeneID" id="66457847"/>
<accession>A0A2A7S4K5</accession>
<dbReference type="GO" id="GO:0016740">
    <property type="term" value="F:transferase activity"/>
    <property type="evidence" value="ECO:0007669"/>
    <property type="project" value="UniProtKB-KW"/>
</dbReference>
<feature type="region of interest" description="Disordered" evidence="1">
    <location>
        <begin position="1"/>
        <end position="23"/>
    </location>
</feature>
<evidence type="ECO:0000313" key="3">
    <source>
        <dbReference type="Proteomes" id="UP000220629"/>
    </source>
</evidence>
<comment type="caution">
    <text evidence="2">The sequence shown here is derived from an EMBL/GenBank/DDBJ whole genome shotgun (WGS) entry which is preliminary data.</text>
</comment>
<sequence>MTGATDRETAPIGMPRQQRNGSHWAAWHVPSGNGCRECGAVYDRGRWLWNATPHHDAQLVCHACKRIIEHAHGAELELQGCAYLRAHRAAIMDLLCLQARIEAYYHPSGRPLQIDEDANGLRVTVCGATLLRRLGEALLNAHLGRFSIEYREGDELVRACWTRASDSP</sequence>
<protein>
    <submittedName>
        <fullName evidence="2">Glutamyl-tRNA amidotransferase</fullName>
    </submittedName>
</protein>